<sequence>MCTNASGRRPPFKCGRGLACDAGDSVFQLNRGDAIAGKPAPTVWSALGYCLALSLLVARALEKFPTGISGCP</sequence>
<organism evidence="1 2">
    <name type="scientific">Pseudomonas kitaguniensis</name>
    <dbReference type="NCBI Taxonomy" id="2607908"/>
    <lineage>
        <taxon>Bacteria</taxon>
        <taxon>Pseudomonadati</taxon>
        <taxon>Pseudomonadota</taxon>
        <taxon>Gammaproteobacteria</taxon>
        <taxon>Pseudomonadales</taxon>
        <taxon>Pseudomonadaceae</taxon>
        <taxon>Pseudomonas</taxon>
    </lineage>
</organism>
<reference evidence="1 2" key="1">
    <citation type="submission" date="2019-09" db="EMBL/GenBank/DDBJ databases">
        <title>The draft genomes of Allium pathogen Pseudomonas sp.</title>
        <authorList>
            <person name="Fujikawa T."/>
            <person name="Sawada H."/>
        </authorList>
    </citation>
    <scope>NUCLEOTIDE SEQUENCE [LARGE SCALE GENOMIC DNA]</scope>
    <source>
        <strain evidence="1 2">MAFF 730085</strain>
    </source>
</reference>
<evidence type="ECO:0000313" key="2">
    <source>
        <dbReference type="Proteomes" id="UP000325438"/>
    </source>
</evidence>
<dbReference type="Proteomes" id="UP000325438">
    <property type="component" value="Unassembled WGS sequence"/>
</dbReference>
<comment type="caution">
    <text evidence="1">The sequence shown here is derived from an EMBL/GenBank/DDBJ whole genome shotgun (WGS) entry which is preliminary data.</text>
</comment>
<protein>
    <submittedName>
        <fullName evidence="1">Uncharacterized protein</fullName>
    </submittedName>
</protein>
<dbReference type="EMBL" id="VUBA01000033">
    <property type="protein sequence ID" value="MPQ83468.1"/>
    <property type="molecule type" value="Genomic_DNA"/>
</dbReference>
<name>A0A5N7JPY5_9PSED</name>
<proteinExistence type="predicted"/>
<evidence type="ECO:0000313" key="1">
    <source>
        <dbReference type="EMBL" id="MPQ83468.1"/>
    </source>
</evidence>
<accession>A0A5N7JPY5</accession>
<dbReference type="AlphaFoldDB" id="A0A5N7JPY5"/>
<gene>
    <name evidence="1" type="ORF">F0170_05375</name>
</gene>